<keyword evidence="1" id="KW-0175">Coiled coil</keyword>
<evidence type="ECO:0000313" key="2">
    <source>
        <dbReference type="EMBL" id="CAH1720712.1"/>
    </source>
</evidence>
<dbReference type="AlphaFoldDB" id="A0A9P0J0V8"/>
<reference evidence="2" key="2">
    <citation type="submission" date="2022-10" db="EMBL/GenBank/DDBJ databases">
        <authorList>
            <consortium name="ENA_rothamsted_submissions"/>
            <consortium name="culmorum"/>
            <person name="King R."/>
        </authorList>
    </citation>
    <scope>NUCLEOTIDE SEQUENCE</scope>
</reference>
<gene>
    <name evidence="2" type="ORF">APHIGO_LOCUS4097</name>
</gene>
<sequence>MDNNSIDCKNPNFVDWTAFQLYLERKGVVSVITDALSSLFNEKPSPKNVYQYLFCKLGGHSVSEMKHQLKKLKSKIRKTSREIETVTDEIEHLSLIRDNHLKFSVYKDFVDRKRAENQTIKKSNY</sequence>
<dbReference type="Proteomes" id="UP001154329">
    <property type="component" value="Chromosome 2"/>
</dbReference>
<proteinExistence type="predicted"/>
<accession>A0A9P0J0V8</accession>
<evidence type="ECO:0000313" key="3">
    <source>
        <dbReference type="Proteomes" id="UP001154329"/>
    </source>
</evidence>
<feature type="coiled-coil region" evidence="1">
    <location>
        <begin position="62"/>
        <end position="89"/>
    </location>
</feature>
<reference evidence="2" key="1">
    <citation type="submission" date="2022-02" db="EMBL/GenBank/DDBJ databases">
        <authorList>
            <person name="King R."/>
        </authorList>
    </citation>
    <scope>NUCLEOTIDE SEQUENCE</scope>
</reference>
<protein>
    <submittedName>
        <fullName evidence="2">Uncharacterized protein</fullName>
    </submittedName>
</protein>
<keyword evidence="3" id="KW-1185">Reference proteome</keyword>
<dbReference type="EMBL" id="OU899035">
    <property type="protein sequence ID" value="CAH1720712.1"/>
    <property type="molecule type" value="Genomic_DNA"/>
</dbReference>
<evidence type="ECO:0000256" key="1">
    <source>
        <dbReference type="SAM" id="Coils"/>
    </source>
</evidence>
<name>A0A9P0J0V8_APHGO</name>
<organism evidence="2 3">
    <name type="scientific">Aphis gossypii</name>
    <name type="common">Cotton aphid</name>
    <dbReference type="NCBI Taxonomy" id="80765"/>
    <lineage>
        <taxon>Eukaryota</taxon>
        <taxon>Metazoa</taxon>
        <taxon>Ecdysozoa</taxon>
        <taxon>Arthropoda</taxon>
        <taxon>Hexapoda</taxon>
        <taxon>Insecta</taxon>
        <taxon>Pterygota</taxon>
        <taxon>Neoptera</taxon>
        <taxon>Paraneoptera</taxon>
        <taxon>Hemiptera</taxon>
        <taxon>Sternorrhyncha</taxon>
        <taxon>Aphidomorpha</taxon>
        <taxon>Aphidoidea</taxon>
        <taxon>Aphididae</taxon>
        <taxon>Aphidini</taxon>
        <taxon>Aphis</taxon>
        <taxon>Aphis</taxon>
    </lineage>
</organism>